<dbReference type="RefSeq" id="WP_188758339.1">
    <property type="nucleotide sequence ID" value="NZ_BMJB01000001.1"/>
</dbReference>
<keyword evidence="4" id="KW-1185">Reference proteome</keyword>
<organism evidence="3 4">
    <name type="scientific">Edaphobacter acidisoli</name>
    <dbReference type="NCBI Taxonomy" id="2040573"/>
    <lineage>
        <taxon>Bacteria</taxon>
        <taxon>Pseudomonadati</taxon>
        <taxon>Acidobacteriota</taxon>
        <taxon>Terriglobia</taxon>
        <taxon>Terriglobales</taxon>
        <taxon>Acidobacteriaceae</taxon>
        <taxon>Edaphobacter</taxon>
    </lineage>
</organism>
<evidence type="ECO:0000256" key="1">
    <source>
        <dbReference type="SAM" id="SignalP"/>
    </source>
</evidence>
<feature type="signal peptide" evidence="1">
    <location>
        <begin position="1"/>
        <end position="20"/>
    </location>
</feature>
<dbReference type="Proteomes" id="UP000648801">
    <property type="component" value="Unassembled WGS sequence"/>
</dbReference>
<dbReference type="EMBL" id="BMJB01000001">
    <property type="protein sequence ID" value="GGA61964.1"/>
    <property type="molecule type" value="Genomic_DNA"/>
</dbReference>
<evidence type="ECO:0000313" key="4">
    <source>
        <dbReference type="Proteomes" id="UP000648801"/>
    </source>
</evidence>
<gene>
    <name evidence="3" type="ORF">GCM10011507_11880</name>
</gene>
<evidence type="ECO:0000259" key="2">
    <source>
        <dbReference type="Pfam" id="PF07589"/>
    </source>
</evidence>
<reference evidence="3" key="2">
    <citation type="submission" date="2020-09" db="EMBL/GenBank/DDBJ databases">
        <authorList>
            <person name="Sun Q."/>
            <person name="Zhou Y."/>
        </authorList>
    </citation>
    <scope>NUCLEOTIDE SEQUENCE</scope>
    <source>
        <strain evidence="3">CGMCC 1.15447</strain>
    </source>
</reference>
<dbReference type="Pfam" id="PF07589">
    <property type="entry name" value="PEP-CTERM"/>
    <property type="match status" value="1"/>
</dbReference>
<dbReference type="InterPro" id="IPR013424">
    <property type="entry name" value="Ice-binding_C"/>
</dbReference>
<evidence type="ECO:0000313" key="3">
    <source>
        <dbReference type="EMBL" id="GGA61964.1"/>
    </source>
</evidence>
<accession>A0A916RLP3</accession>
<reference evidence="3" key="1">
    <citation type="journal article" date="2014" name="Int. J. Syst. Evol. Microbiol.">
        <title>Complete genome sequence of Corynebacterium casei LMG S-19264T (=DSM 44701T), isolated from a smear-ripened cheese.</title>
        <authorList>
            <consortium name="US DOE Joint Genome Institute (JGI-PGF)"/>
            <person name="Walter F."/>
            <person name="Albersmeier A."/>
            <person name="Kalinowski J."/>
            <person name="Ruckert C."/>
        </authorList>
    </citation>
    <scope>NUCLEOTIDE SEQUENCE</scope>
    <source>
        <strain evidence="3">CGMCC 1.15447</strain>
    </source>
</reference>
<dbReference type="NCBIfam" id="TIGR02595">
    <property type="entry name" value="PEP_CTERM"/>
    <property type="match status" value="1"/>
</dbReference>
<comment type="caution">
    <text evidence="3">The sequence shown here is derived from an EMBL/GenBank/DDBJ whole genome shotgun (WGS) entry which is preliminary data.</text>
</comment>
<feature type="chain" id="PRO_5037985012" description="Ice-binding protein C-terminal domain-containing protein" evidence="1">
    <location>
        <begin position="21"/>
        <end position="207"/>
    </location>
</feature>
<proteinExistence type="predicted"/>
<feature type="domain" description="Ice-binding protein C-terminal" evidence="2">
    <location>
        <begin position="179"/>
        <end position="196"/>
    </location>
</feature>
<keyword evidence="1" id="KW-0732">Signal</keyword>
<name>A0A916RLP3_9BACT</name>
<dbReference type="AlphaFoldDB" id="A0A916RLP3"/>
<sequence length="207" mass="22263">MKRISMFLLVVCLATAPVLAKGDMLTFNNAPNGEIGPYNLTLNGTQSLQLFCMNDQNFIQTGESWSVNVVNGATFAGSALNTTGFQYEEEAYIYSQLVGSDAATVQHALWQIFDPSNSSNNNPGSDALVSAAYSFALGNVGNTGSNAMLSDTTFYIYNGGTITQQYEDYPPQNFVGDTSVPEPSSLMLFGSGLIGLTELIRRKMSRG</sequence>
<protein>
    <recommendedName>
        <fullName evidence="2">Ice-binding protein C-terminal domain-containing protein</fullName>
    </recommendedName>
</protein>